<gene>
    <name evidence="2" type="ORF">F5890DRAFT_1422704</name>
</gene>
<accession>A0AA38PMH7</accession>
<dbReference type="AlphaFoldDB" id="A0AA38PMH7"/>
<dbReference type="Proteomes" id="UP001163850">
    <property type="component" value="Unassembled WGS sequence"/>
</dbReference>
<dbReference type="EMBL" id="MU803420">
    <property type="protein sequence ID" value="KAJ3978317.1"/>
    <property type="molecule type" value="Genomic_DNA"/>
</dbReference>
<dbReference type="Pfam" id="PF18759">
    <property type="entry name" value="Plavaka"/>
    <property type="match status" value="1"/>
</dbReference>
<reference evidence="2" key="1">
    <citation type="submission" date="2022-08" db="EMBL/GenBank/DDBJ databases">
        <authorList>
            <consortium name="DOE Joint Genome Institute"/>
            <person name="Min B."/>
            <person name="Riley R."/>
            <person name="Sierra-Patev S."/>
            <person name="Naranjo-Ortiz M."/>
            <person name="Looney B."/>
            <person name="Konkel Z."/>
            <person name="Slot J.C."/>
            <person name="Sakamoto Y."/>
            <person name="Steenwyk J.L."/>
            <person name="Rokas A."/>
            <person name="Carro J."/>
            <person name="Camarero S."/>
            <person name="Ferreira P."/>
            <person name="Molpeceres G."/>
            <person name="Ruiz-Duenas F.J."/>
            <person name="Serrano A."/>
            <person name="Henrissat B."/>
            <person name="Drula E."/>
            <person name="Hughes K.W."/>
            <person name="Mata J.L."/>
            <person name="Ishikawa N.K."/>
            <person name="Vargas-Isla R."/>
            <person name="Ushijima S."/>
            <person name="Smith C.A."/>
            <person name="Ahrendt S."/>
            <person name="Andreopoulos W."/>
            <person name="He G."/>
            <person name="Labutti K."/>
            <person name="Lipzen A."/>
            <person name="Ng V."/>
            <person name="Sandor L."/>
            <person name="Barry K."/>
            <person name="Martinez A.T."/>
            <person name="Xiao Y."/>
            <person name="Gibbons J.G."/>
            <person name="Terashima K."/>
            <person name="Hibbett D.S."/>
            <person name="Grigoriev I.V."/>
        </authorList>
    </citation>
    <scope>NUCLEOTIDE SEQUENCE</scope>
    <source>
        <strain evidence="2">TFB7829</strain>
    </source>
</reference>
<evidence type="ECO:0000313" key="2">
    <source>
        <dbReference type="EMBL" id="KAJ3978317.1"/>
    </source>
</evidence>
<evidence type="ECO:0000313" key="3">
    <source>
        <dbReference type="Proteomes" id="UP001163850"/>
    </source>
</evidence>
<sequence length="326" mass="36597">MYAFSGEPCDKDGVTLPPDTPALPRHYPKNQWEPFEGEAQFRLADLLFKDVEMSQGNIDELLNIWSLYQRQVARAFPEPCSSYSDGPFGTHADMYSTIDSIADGSAPWGCLQTVVDPTLPGNAPEWKKVSYQVWYRDPDTVIANILTNAEFAKDFDVAPYVHLDGAGKRRWADFMSGNFAWQHAVYISLDNCTKGAMLVPIILGADKTTVSVATGHVEYHPLYLSIGNITNAARRAHRNAVIPIGFLAIPKADRKYDNDNDFRVFKKQLYHTSIAAILQSLRPGMEQPVVRQCPDGHFRRIIYDLAAFIADYPEQVYLSGIVQGWC</sequence>
<evidence type="ECO:0000256" key="1">
    <source>
        <dbReference type="SAM" id="MobiDB-lite"/>
    </source>
</evidence>
<proteinExistence type="predicted"/>
<feature type="non-terminal residue" evidence="2">
    <location>
        <position position="1"/>
    </location>
</feature>
<dbReference type="InterPro" id="IPR041078">
    <property type="entry name" value="Plavaka"/>
</dbReference>
<name>A0AA38PMH7_9AGAR</name>
<protein>
    <submittedName>
        <fullName evidence="2">Uncharacterized protein</fullName>
    </submittedName>
</protein>
<feature type="region of interest" description="Disordered" evidence="1">
    <location>
        <begin position="1"/>
        <end position="29"/>
    </location>
</feature>
<comment type="caution">
    <text evidence="2">The sequence shown here is derived from an EMBL/GenBank/DDBJ whole genome shotgun (WGS) entry which is preliminary data.</text>
</comment>
<organism evidence="2 3">
    <name type="scientific">Lentinula detonsa</name>
    <dbReference type="NCBI Taxonomy" id="2804962"/>
    <lineage>
        <taxon>Eukaryota</taxon>
        <taxon>Fungi</taxon>
        <taxon>Dikarya</taxon>
        <taxon>Basidiomycota</taxon>
        <taxon>Agaricomycotina</taxon>
        <taxon>Agaricomycetes</taxon>
        <taxon>Agaricomycetidae</taxon>
        <taxon>Agaricales</taxon>
        <taxon>Marasmiineae</taxon>
        <taxon>Omphalotaceae</taxon>
        <taxon>Lentinula</taxon>
    </lineage>
</organism>